<sequence length="365" mass="39969">MLKYGYGGRVLRIDLTERRFRIEPLDSSWIRPVIGGRAANTKRLFEELTPDCDPLGPDNILIFGIGPLTGSLLPASAYYTVTAKSPLTGILGDSAAGGQFGAEMKLTGFDQIILTGKAGSLLYLMVTESGVEFVDCPECKGKTIIETTETIRKEKKDYSIQVAAIGPAGENLVLFSSIVSSGNRVNGRAGMGAVMGSKNLKALAVRGALSLEVADPLVFLSEVEKIEKAISSHNEYQKRYKMGTTMLMKDLNNIGILPTKHFQEGVCKYVDEISGQKLAKNYKVKNKACFNCHLPCSRYYVVDDHEAEGPEFETLCSFTSRLGSRNLPFALEMNAYLNQMGLDSISTGEVIGWIIECQEKELIHP</sequence>
<evidence type="ECO:0000256" key="4">
    <source>
        <dbReference type="ARBA" id="ARBA00022723"/>
    </source>
</evidence>
<keyword evidence="5" id="KW-0408">Iron</keyword>
<comment type="similarity">
    <text evidence="2">Belongs to the AOR/FOR family.</text>
</comment>
<accession>X1FLH9</accession>
<evidence type="ECO:0000256" key="6">
    <source>
        <dbReference type="ARBA" id="ARBA00023014"/>
    </source>
</evidence>
<dbReference type="GO" id="GO:0009055">
    <property type="term" value="F:electron transfer activity"/>
    <property type="evidence" value="ECO:0007669"/>
    <property type="project" value="InterPro"/>
</dbReference>
<comment type="caution">
    <text evidence="8">The sequence shown here is derived from an EMBL/GenBank/DDBJ whole genome shotgun (WGS) entry which is preliminary data.</text>
</comment>
<dbReference type="GO" id="GO:0016625">
    <property type="term" value="F:oxidoreductase activity, acting on the aldehyde or oxo group of donors, iron-sulfur protein as acceptor"/>
    <property type="evidence" value="ECO:0007669"/>
    <property type="project" value="InterPro"/>
</dbReference>
<dbReference type="InterPro" id="IPR001203">
    <property type="entry name" value="OxRdtase_Ald_Fedxn_C"/>
</dbReference>
<evidence type="ECO:0000313" key="8">
    <source>
        <dbReference type="EMBL" id="GAH33380.1"/>
    </source>
</evidence>
<dbReference type="SUPFAM" id="SSF48310">
    <property type="entry name" value="Aldehyde ferredoxin oxidoreductase, C-terminal domains"/>
    <property type="match status" value="1"/>
</dbReference>
<reference evidence="8" key="1">
    <citation type="journal article" date="2014" name="Front. Microbiol.">
        <title>High frequency of phylogenetically diverse reductive dehalogenase-homologous genes in deep subseafloor sedimentary metagenomes.</title>
        <authorList>
            <person name="Kawai M."/>
            <person name="Futagami T."/>
            <person name="Toyoda A."/>
            <person name="Takaki Y."/>
            <person name="Nishi S."/>
            <person name="Hori S."/>
            <person name="Arai W."/>
            <person name="Tsubouchi T."/>
            <person name="Morono Y."/>
            <person name="Uchiyama I."/>
            <person name="Ito T."/>
            <person name="Fujiyama A."/>
            <person name="Inagaki F."/>
            <person name="Takami H."/>
        </authorList>
    </citation>
    <scope>NUCLEOTIDE SEQUENCE</scope>
    <source>
        <strain evidence="8">Expedition CK06-06</strain>
    </source>
</reference>
<proteinExistence type="inferred from homology"/>
<dbReference type="Gene3D" id="3.60.9.10">
    <property type="entry name" value="Aldehyde ferredoxin oxidoreductase, N-terminal domain"/>
    <property type="match status" value="1"/>
</dbReference>
<dbReference type="InterPro" id="IPR013983">
    <property type="entry name" value="Ald_Fedxn_OxRdtase_N"/>
</dbReference>
<feature type="non-terminal residue" evidence="8">
    <location>
        <position position="365"/>
    </location>
</feature>
<gene>
    <name evidence="8" type="ORF">S03H2_12851</name>
</gene>
<dbReference type="Gene3D" id="1.10.569.10">
    <property type="entry name" value="Aldehyde Ferredoxin Oxidoreductase Protein, subunit A, domain 2"/>
    <property type="match status" value="1"/>
</dbReference>
<protein>
    <recommendedName>
        <fullName evidence="7">Aldehyde ferredoxin oxidoreductase N-terminal domain-containing protein</fullName>
    </recommendedName>
</protein>
<evidence type="ECO:0000256" key="2">
    <source>
        <dbReference type="ARBA" id="ARBA00011032"/>
    </source>
</evidence>
<dbReference type="PANTHER" id="PTHR30038">
    <property type="entry name" value="ALDEHYDE FERREDOXIN OXIDOREDUCTASE"/>
    <property type="match status" value="1"/>
</dbReference>
<dbReference type="SUPFAM" id="SSF56228">
    <property type="entry name" value="Aldehyde ferredoxin oxidoreductase, N-terminal domain"/>
    <property type="match status" value="1"/>
</dbReference>
<dbReference type="Pfam" id="PF02730">
    <property type="entry name" value="AFOR_N"/>
    <property type="match status" value="1"/>
</dbReference>
<dbReference type="InterPro" id="IPR013984">
    <property type="entry name" value="Ald_Fedxn_OxRdtase_dom2"/>
</dbReference>
<keyword evidence="4" id="KW-0479">Metal-binding</keyword>
<dbReference type="EMBL" id="BARU01006535">
    <property type="protein sequence ID" value="GAH33380.1"/>
    <property type="molecule type" value="Genomic_DNA"/>
</dbReference>
<feature type="domain" description="Aldehyde ferredoxin oxidoreductase N-terminal" evidence="7">
    <location>
        <begin position="6"/>
        <end position="209"/>
    </location>
</feature>
<keyword evidence="3" id="KW-0004">4Fe-4S</keyword>
<dbReference type="InterPro" id="IPR036503">
    <property type="entry name" value="Ald_Fedxn_OxRdtase_N_sf"/>
</dbReference>
<evidence type="ECO:0000259" key="7">
    <source>
        <dbReference type="SMART" id="SM00790"/>
    </source>
</evidence>
<name>X1FLH9_9ZZZZ</name>
<evidence type="ECO:0000256" key="1">
    <source>
        <dbReference type="ARBA" id="ARBA00001966"/>
    </source>
</evidence>
<dbReference type="InterPro" id="IPR051919">
    <property type="entry name" value="W-dependent_AOR"/>
</dbReference>
<dbReference type="GO" id="GO:0051539">
    <property type="term" value="F:4 iron, 4 sulfur cluster binding"/>
    <property type="evidence" value="ECO:0007669"/>
    <property type="project" value="UniProtKB-KW"/>
</dbReference>
<evidence type="ECO:0000256" key="3">
    <source>
        <dbReference type="ARBA" id="ARBA00022485"/>
    </source>
</evidence>
<dbReference type="Pfam" id="PF01314">
    <property type="entry name" value="AFOR_C"/>
    <property type="match status" value="1"/>
</dbReference>
<keyword evidence="6" id="KW-0411">Iron-sulfur</keyword>
<dbReference type="SMART" id="SM00790">
    <property type="entry name" value="AFOR_N"/>
    <property type="match status" value="1"/>
</dbReference>
<dbReference type="GO" id="GO:0046872">
    <property type="term" value="F:metal ion binding"/>
    <property type="evidence" value="ECO:0007669"/>
    <property type="project" value="UniProtKB-KW"/>
</dbReference>
<dbReference type="PANTHER" id="PTHR30038:SF0">
    <property type="entry name" value="TUNGSTEN-CONTAINING ALDEHYDE FERREDOXIN OXIDOREDUCTASE"/>
    <property type="match status" value="1"/>
</dbReference>
<comment type="cofactor">
    <cofactor evidence="1">
        <name>[4Fe-4S] cluster</name>
        <dbReference type="ChEBI" id="CHEBI:49883"/>
    </cofactor>
</comment>
<dbReference type="InterPro" id="IPR036021">
    <property type="entry name" value="Tungsten_al_ferr_oxy-like_C"/>
</dbReference>
<evidence type="ECO:0000256" key="5">
    <source>
        <dbReference type="ARBA" id="ARBA00023004"/>
    </source>
</evidence>
<organism evidence="8">
    <name type="scientific">marine sediment metagenome</name>
    <dbReference type="NCBI Taxonomy" id="412755"/>
    <lineage>
        <taxon>unclassified sequences</taxon>
        <taxon>metagenomes</taxon>
        <taxon>ecological metagenomes</taxon>
    </lineage>
</organism>
<dbReference type="AlphaFoldDB" id="X1FLH9"/>